<dbReference type="PRINTS" id="PR00344">
    <property type="entry name" value="BCTRLSENSOR"/>
</dbReference>
<keyword evidence="4" id="KW-1003">Cell membrane</keyword>
<feature type="domain" description="HAMP" evidence="16">
    <location>
        <begin position="174"/>
        <end position="229"/>
    </location>
</feature>
<keyword evidence="5" id="KW-0597">Phosphoprotein</keyword>
<evidence type="ECO:0000256" key="11">
    <source>
        <dbReference type="ARBA" id="ARBA00022989"/>
    </source>
</evidence>
<dbReference type="SUPFAM" id="SSF55874">
    <property type="entry name" value="ATPase domain of HSP90 chaperone/DNA topoisomerase II/histidine kinase"/>
    <property type="match status" value="1"/>
</dbReference>
<dbReference type="Gene3D" id="3.30.565.10">
    <property type="entry name" value="Histidine kinase-like ATPase, C-terminal domain"/>
    <property type="match status" value="1"/>
</dbReference>
<keyword evidence="18" id="KW-1185">Reference proteome</keyword>
<dbReference type="InterPro" id="IPR003660">
    <property type="entry name" value="HAMP_dom"/>
</dbReference>
<evidence type="ECO:0000256" key="7">
    <source>
        <dbReference type="ARBA" id="ARBA00022692"/>
    </source>
</evidence>
<organism evidence="17 18">
    <name type="scientific">Sessilibacter corallicola</name>
    <dbReference type="NCBI Taxonomy" id="2904075"/>
    <lineage>
        <taxon>Bacteria</taxon>
        <taxon>Pseudomonadati</taxon>
        <taxon>Pseudomonadota</taxon>
        <taxon>Gammaproteobacteria</taxon>
        <taxon>Cellvibrionales</taxon>
        <taxon>Cellvibrionaceae</taxon>
        <taxon>Sessilibacter</taxon>
    </lineage>
</organism>
<evidence type="ECO:0000256" key="6">
    <source>
        <dbReference type="ARBA" id="ARBA00022679"/>
    </source>
</evidence>
<dbReference type="InterPro" id="IPR050398">
    <property type="entry name" value="HssS/ArlS-like"/>
</dbReference>
<keyword evidence="11 14" id="KW-1133">Transmembrane helix</keyword>
<evidence type="ECO:0000256" key="1">
    <source>
        <dbReference type="ARBA" id="ARBA00000085"/>
    </source>
</evidence>
<feature type="transmembrane region" description="Helical" evidence="14">
    <location>
        <begin position="6"/>
        <end position="26"/>
    </location>
</feature>
<dbReference type="SMART" id="SM00304">
    <property type="entry name" value="HAMP"/>
    <property type="match status" value="1"/>
</dbReference>
<evidence type="ECO:0000256" key="10">
    <source>
        <dbReference type="ARBA" id="ARBA00022840"/>
    </source>
</evidence>
<evidence type="ECO:0000259" key="15">
    <source>
        <dbReference type="PROSITE" id="PS50109"/>
    </source>
</evidence>
<keyword evidence="10 17" id="KW-0067">ATP-binding</keyword>
<dbReference type="Proteomes" id="UP001465153">
    <property type="component" value="Unassembled WGS sequence"/>
</dbReference>
<name>A0ABQ0A814_9GAMM</name>
<evidence type="ECO:0000256" key="4">
    <source>
        <dbReference type="ARBA" id="ARBA00022475"/>
    </source>
</evidence>
<keyword evidence="7 14" id="KW-0812">Transmembrane</keyword>
<dbReference type="EC" id="2.7.13.3" evidence="3"/>
<dbReference type="Pfam" id="PF00672">
    <property type="entry name" value="HAMP"/>
    <property type="match status" value="1"/>
</dbReference>
<dbReference type="PANTHER" id="PTHR45528">
    <property type="entry name" value="SENSOR HISTIDINE KINASE CPXA"/>
    <property type="match status" value="1"/>
</dbReference>
<keyword evidence="12" id="KW-0902">Two-component regulatory system</keyword>
<dbReference type="EMBL" id="BAABWN010000004">
    <property type="protein sequence ID" value="GAA6167776.1"/>
    <property type="molecule type" value="Genomic_DNA"/>
</dbReference>
<dbReference type="Pfam" id="PF00512">
    <property type="entry name" value="HisKA"/>
    <property type="match status" value="1"/>
</dbReference>
<evidence type="ECO:0000256" key="5">
    <source>
        <dbReference type="ARBA" id="ARBA00022553"/>
    </source>
</evidence>
<dbReference type="SMART" id="SM00388">
    <property type="entry name" value="HisKA"/>
    <property type="match status" value="1"/>
</dbReference>
<dbReference type="Gene3D" id="1.10.287.130">
    <property type="match status" value="1"/>
</dbReference>
<sequence length="472" mass="52757">MTKLYFKIFLYFWALCGLILFSGLVYDSTHNRTPLSIISAQKKTVSPAMKLSDDLLSTIVGHDLQSLCIAMSQSPDRITEHIYLLDENNKDLLQRPIPASISPMVEMLGSNMRTAQIGLNVGRLVTLTDGTELKAITHIKDKSNIFFKVYFLNAAPWFISGLLLSAIACYLFARKLSSDVSTLKKATRSIASGNLSTRIYPKFSRRNNEFSDLARDFDHMTERLEIAMLQQKRLIKDVSHELRSPLARLQVALELAYQRSNGVVDKELNNIRLATESLEEIITQILAMPVTERDTFEMTDTIDVSLLLADLVDNCKNDAAEKSVEVEEDFCCGEILIQTRSNILTSVFENILRNAIRYTFKGSNVNVKLQCVHGGKCAMVTIADQGPGVPEEDLEKIFQPFYRSDSARSRDKGGYGLGLAIAERTVRLHRGKIIAKNLPDGGLSISVILPMTQLETLEDEPLEESNFAIGHA</sequence>
<dbReference type="InterPro" id="IPR003661">
    <property type="entry name" value="HisK_dim/P_dom"/>
</dbReference>
<dbReference type="Pfam" id="PF02518">
    <property type="entry name" value="HATPase_c"/>
    <property type="match status" value="1"/>
</dbReference>
<evidence type="ECO:0000256" key="2">
    <source>
        <dbReference type="ARBA" id="ARBA00004651"/>
    </source>
</evidence>
<evidence type="ECO:0000256" key="14">
    <source>
        <dbReference type="SAM" id="Phobius"/>
    </source>
</evidence>
<proteinExistence type="predicted"/>
<dbReference type="InterPro" id="IPR003594">
    <property type="entry name" value="HATPase_dom"/>
</dbReference>
<protein>
    <recommendedName>
        <fullName evidence="3">histidine kinase</fullName>
        <ecNumber evidence="3">2.7.13.3</ecNumber>
    </recommendedName>
</protein>
<dbReference type="InterPro" id="IPR005467">
    <property type="entry name" value="His_kinase_dom"/>
</dbReference>
<evidence type="ECO:0000259" key="16">
    <source>
        <dbReference type="PROSITE" id="PS50885"/>
    </source>
</evidence>
<reference evidence="17 18" key="1">
    <citation type="submission" date="2024-04" db="EMBL/GenBank/DDBJ databases">
        <title>Draft genome sequence of Sessilibacter corallicola NBRC 116591.</title>
        <authorList>
            <person name="Miyakawa T."/>
            <person name="Kusuya Y."/>
            <person name="Miura T."/>
        </authorList>
    </citation>
    <scope>NUCLEOTIDE SEQUENCE [LARGE SCALE GENOMIC DNA]</scope>
    <source>
        <strain evidence="17 18">KU-00831-HH</strain>
    </source>
</reference>
<dbReference type="SUPFAM" id="SSF158472">
    <property type="entry name" value="HAMP domain-like"/>
    <property type="match status" value="1"/>
</dbReference>
<feature type="transmembrane region" description="Helical" evidence="14">
    <location>
        <begin position="150"/>
        <end position="173"/>
    </location>
</feature>
<keyword evidence="9" id="KW-0418">Kinase</keyword>
<comment type="subcellular location">
    <subcellularLocation>
        <location evidence="2">Cell membrane</location>
        <topology evidence="2">Multi-pass membrane protein</topology>
    </subcellularLocation>
</comment>
<comment type="catalytic activity">
    <reaction evidence="1">
        <text>ATP + protein L-histidine = ADP + protein N-phospho-L-histidine.</text>
        <dbReference type="EC" id="2.7.13.3"/>
    </reaction>
</comment>
<evidence type="ECO:0000256" key="13">
    <source>
        <dbReference type="ARBA" id="ARBA00023136"/>
    </source>
</evidence>
<evidence type="ECO:0000256" key="12">
    <source>
        <dbReference type="ARBA" id="ARBA00023012"/>
    </source>
</evidence>
<dbReference type="SMART" id="SM00387">
    <property type="entry name" value="HATPase_c"/>
    <property type="match status" value="1"/>
</dbReference>
<keyword evidence="13 14" id="KW-0472">Membrane</keyword>
<dbReference type="SUPFAM" id="SSF47384">
    <property type="entry name" value="Homodimeric domain of signal transducing histidine kinase"/>
    <property type="match status" value="1"/>
</dbReference>
<dbReference type="PANTHER" id="PTHR45528:SF1">
    <property type="entry name" value="SENSOR HISTIDINE KINASE CPXA"/>
    <property type="match status" value="1"/>
</dbReference>
<evidence type="ECO:0000256" key="3">
    <source>
        <dbReference type="ARBA" id="ARBA00012438"/>
    </source>
</evidence>
<dbReference type="InterPro" id="IPR036890">
    <property type="entry name" value="HATPase_C_sf"/>
</dbReference>
<gene>
    <name evidence="17" type="ORF">NBRC116591_15860</name>
</gene>
<dbReference type="InterPro" id="IPR036097">
    <property type="entry name" value="HisK_dim/P_sf"/>
</dbReference>
<dbReference type="CDD" id="cd06225">
    <property type="entry name" value="HAMP"/>
    <property type="match status" value="1"/>
</dbReference>
<feature type="domain" description="Histidine kinase" evidence="15">
    <location>
        <begin position="237"/>
        <end position="453"/>
    </location>
</feature>
<dbReference type="GO" id="GO:0005524">
    <property type="term" value="F:ATP binding"/>
    <property type="evidence" value="ECO:0007669"/>
    <property type="project" value="UniProtKB-KW"/>
</dbReference>
<evidence type="ECO:0000256" key="9">
    <source>
        <dbReference type="ARBA" id="ARBA00022777"/>
    </source>
</evidence>
<dbReference type="PROSITE" id="PS50109">
    <property type="entry name" value="HIS_KIN"/>
    <property type="match status" value="1"/>
</dbReference>
<evidence type="ECO:0000313" key="18">
    <source>
        <dbReference type="Proteomes" id="UP001465153"/>
    </source>
</evidence>
<accession>A0ABQ0A814</accession>
<keyword evidence="6" id="KW-0808">Transferase</keyword>
<dbReference type="Gene3D" id="3.30.450.160">
    <property type="match status" value="1"/>
</dbReference>
<evidence type="ECO:0000313" key="17">
    <source>
        <dbReference type="EMBL" id="GAA6167776.1"/>
    </source>
</evidence>
<dbReference type="Pfam" id="PF18225">
    <property type="entry name" value="AbfS_sensor"/>
    <property type="match status" value="1"/>
</dbReference>
<comment type="caution">
    <text evidence="17">The sequence shown here is derived from an EMBL/GenBank/DDBJ whole genome shotgun (WGS) entry which is preliminary data.</text>
</comment>
<dbReference type="InterPro" id="IPR004358">
    <property type="entry name" value="Sig_transdc_His_kin-like_C"/>
</dbReference>
<dbReference type="InterPro" id="IPR041124">
    <property type="entry name" value="AbfS_sensor"/>
</dbReference>
<dbReference type="CDD" id="cd00082">
    <property type="entry name" value="HisKA"/>
    <property type="match status" value="1"/>
</dbReference>
<keyword evidence="8" id="KW-0547">Nucleotide-binding</keyword>
<dbReference type="PROSITE" id="PS50885">
    <property type="entry name" value="HAMP"/>
    <property type="match status" value="1"/>
</dbReference>
<evidence type="ECO:0000256" key="8">
    <source>
        <dbReference type="ARBA" id="ARBA00022741"/>
    </source>
</evidence>
<dbReference type="Gene3D" id="6.10.340.10">
    <property type="match status" value="1"/>
</dbReference>